<keyword evidence="3" id="KW-1185">Reference proteome</keyword>
<protein>
    <submittedName>
        <fullName evidence="2">Uncharacterized protein</fullName>
    </submittedName>
</protein>
<feature type="region of interest" description="Disordered" evidence="1">
    <location>
        <begin position="1"/>
        <end position="66"/>
    </location>
</feature>
<proteinExistence type="predicted"/>
<gene>
    <name evidence="2" type="ORF">GCM10009102_07450</name>
</gene>
<evidence type="ECO:0000313" key="2">
    <source>
        <dbReference type="EMBL" id="GAA0661211.1"/>
    </source>
</evidence>
<evidence type="ECO:0000313" key="3">
    <source>
        <dbReference type="Proteomes" id="UP001500238"/>
    </source>
</evidence>
<evidence type="ECO:0000256" key="1">
    <source>
        <dbReference type="SAM" id="MobiDB-lite"/>
    </source>
</evidence>
<dbReference type="Proteomes" id="UP001500238">
    <property type="component" value="Unassembled WGS sequence"/>
</dbReference>
<dbReference type="EMBL" id="BAAAES010000004">
    <property type="protein sequence ID" value="GAA0661211.1"/>
    <property type="molecule type" value="Genomic_DNA"/>
</dbReference>
<sequence length="66" mass="7396">MIDGSEDEQCRADKGDGTHSQYDKSKEVDNKAHAEVPRLGQRWPQARCATRMSTRGGGRSRMLETC</sequence>
<feature type="compositionally biased region" description="Basic and acidic residues" evidence="1">
    <location>
        <begin position="8"/>
        <end position="36"/>
    </location>
</feature>
<accession>A0ABN1HPG2</accession>
<name>A0ABN1HPG2_9SPHN</name>
<reference evidence="2 3" key="1">
    <citation type="journal article" date="2019" name="Int. J. Syst. Evol. Microbiol.">
        <title>The Global Catalogue of Microorganisms (GCM) 10K type strain sequencing project: providing services to taxonomists for standard genome sequencing and annotation.</title>
        <authorList>
            <consortium name="The Broad Institute Genomics Platform"/>
            <consortium name="The Broad Institute Genome Sequencing Center for Infectious Disease"/>
            <person name="Wu L."/>
            <person name="Ma J."/>
        </authorList>
    </citation>
    <scope>NUCLEOTIDE SEQUENCE [LARGE SCALE GENOMIC DNA]</scope>
    <source>
        <strain evidence="2 3">JCM 14603</strain>
    </source>
</reference>
<comment type="caution">
    <text evidence="2">The sequence shown here is derived from an EMBL/GenBank/DDBJ whole genome shotgun (WGS) entry which is preliminary data.</text>
</comment>
<organism evidence="2 3">
    <name type="scientific">Sphingomonas insulae</name>
    <dbReference type="NCBI Taxonomy" id="424800"/>
    <lineage>
        <taxon>Bacteria</taxon>
        <taxon>Pseudomonadati</taxon>
        <taxon>Pseudomonadota</taxon>
        <taxon>Alphaproteobacteria</taxon>
        <taxon>Sphingomonadales</taxon>
        <taxon>Sphingomonadaceae</taxon>
        <taxon>Sphingomonas</taxon>
    </lineage>
</organism>